<dbReference type="InterPro" id="IPR029063">
    <property type="entry name" value="SAM-dependent_MTases_sf"/>
</dbReference>
<dbReference type="Gene3D" id="3.40.50.150">
    <property type="entry name" value="Vaccinia Virus protein VP39"/>
    <property type="match status" value="1"/>
</dbReference>
<evidence type="ECO:0008006" key="2">
    <source>
        <dbReference type="Google" id="ProtNLM"/>
    </source>
</evidence>
<proteinExistence type="predicted"/>
<organism evidence="1">
    <name type="scientific">viral metagenome</name>
    <dbReference type="NCBI Taxonomy" id="1070528"/>
    <lineage>
        <taxon>unclassified sequences</taxon>
        <taxon>metagenomes</taxon>
        <taxon>organismal metagenomes</taxon>
    </lineage>
</organism>
<reference evidence="1" key="1">
    <citation type="journal article" date="2020" name="Nature">
        <title>Giant virus diversity and host interactions through global metagenomics.</title>
        <authorList>
            <person name="Schulz F."/>
            <person name="Roux S."/>
            <person name="Paez-Espino D."/>
            <person name="Jungbluth S."/>
            <person name="Walsh D.A."/>
            <person name="Denef V.J."/>
            <person name="McMahon K.D."/>
            <person name="Konstantinidis K.T."/>
            <person name="Eloe-Fadrosh E.A."/>
            <person name="Kyrpides N.C."/>
            <person name="Woyke T."/>
        </authorList>
    </citation>
    <scope>NUCLEOTIDE SEQUENCE</scope>
    <source>
        <strain evidence="1">GVMAG-M-3300024258-28</strain>
    </source>
</reference>
<name>A0A6C0IMW9_9ZZZZ</name>
<dbReference type="AlphaFoldDB" id="A0A6C0IMW9"/>
<evidence type="ECO:0000313" key="1">
    <source>
        <dbReference type="EMBL" id="QHT94538.1"/>
    </source>
</evidence>
<protein>
    <recommendedName>
        <fullName evidence="2">Methyltransferase</fullName>
    </recommendedName>
</protein>
<sequence>MYSKFMPISFDLKKEKEAHNCVNYFETGLWDARALVSSKQALSAGFEKVFCIELREKWITIGNDVFKEEIENNKYHLYHDDSVHMTKYLENNPDFDKKTMFFLDAHVDNQNIENYTKICPVIDELLAIKSLTRKDHVIMVDDLRLLKQPYPWGETGYGALNFMEAIMQIIKEINPEYQFKTLPGHIEDDVLCAYIQLNN</sequence>
<dbReference type="EMBL" id="MN740224">
    <property type="protein sequence ID" value="QHT94538.1"/>
    <property type="molecule type" value="Genomic_DNA"/>
</dbReference>
<accession>A0A6C0IMW9</accession>